<sequence length="311" mass="36350">MGLVYKDLMGKMGIDDEGLFELAYCELDYISNELQKIYKSPYISDLNSYILFAIRKMLDSWQSIHLLCEDRIDVSSLVTLSRMIVDNYTILHFIHINSKTIEERELRHYLYVLDGVENRIKELRKFPSLTFDLNYIEQTEIDQLAQQIETTMQSDLKAKDQLLKKIRNNPLCNVDMENIIQRRNWKYKKLNNTIKGNRFSWLELYQQAGIKNSVSQFISGYMSEFVHGLCMSNIAYNTPPFEKGQILNINTVFINKTTDIIKKLFQNDLAKNDIDIRKSDIATSLLLMVTPEYISEKLLQIADKTKATQHS</sequence>
<accession>A0A1Q6F7U4</accession>
<comment type="caution">
    <text evidence="1">The sequence shown here is derived from an EMBL/GenBank/DDBJ whole genome shotgun (WGS) entry which is preliminary data.</text>
</comment>
<organism evidence="1 2">
    <name type="scientific">Alistipes putredinis</name>
    <dbReference type="NCBI Taxonomy" id="28117"/>
    <lineage>
        <taxon>Bacteria</taxon>
        <taxon>Pseudomonadati</taxon>
        <taxon>Bacteroidota</taxon>
        <taxon>Bacteroidia</taxon>
        <taxon>Bacteroidales</taxon>
        <taxon>Rikenellaceae</taxon>
        <taxon>Alistipes</taxon>
    </lineage>
</organism>
<evidence type="ECO:0000313" key="2">
    <source>
        <dbReference type="Proteomes" id="UP000187417"/>
    </source>
</evidence>
<evidence type="ECO:0000313" key="1">
    <source>
        <dbReference type="EMBL" id="OKY94963.1"/>
    </source>
</evidence>
<dbReference type="Proteomes" id="UP000187417">
    <property type="component" value="Unassembled WGS sequence"/>
</dbReference>
<name>A0A1Q6F7U4_9BACT</name>
<gene>
    <name evidence="1" type="ORF">BHV66_04725</name>
</gene>
<dbReference type="RefSeq" id="WP_276618504.1">
    <property type="nucleotide sequence ID" value="NZ_CAKVYA010000003.1"/>
</dbReference>
<protein>
    <submittedName>
        <fullName evidence="1">Uncharacterized protein</fullName>
    </submittedName>
</protein>
<dbReference type="EMBL" id="MNQH01000024">
    <property type="protein sequence ID" value="OKY94963.1"/>
    <property type="molecule type" value="Genomic_DNA"/>
</dbReference>
<dbReference type="AlphaFoldDB" id="A0A1Q6F7U4"/>
<proteinExistence type="predicted"/>
<reference evidence="1 2" key="1">
    <citation type="journal article" date="2016" name="Nat. Biotechnol.">
        <title>Measurement of bacterial replication rates in microbial communities.</title>
        <authorList>
            <person name="Brown C.T."/>
            <person name="Olm M.R."/>
            <person name="Thomas B.C."/>
            <person name="Banfield J.F."/>
        </authorList>
    </citation>
    <scope>NUCLEOTIDE SEQUENCE [LARGE SCALE GENOMIC DNA]</scope>
    <source>
        <strain evidence="1">CAG:67_53_122</strain>
    </source>
</reference>